<keyword evidence="3 9" id="KW-0479">Metal-binding</keyword>
<dbReference type="Proteomes" id="UP001168579">
    <property type="component" value="Unassembled WGS sequence"/>
</dbReference>
<evidence type="ECO:0000256" key="3">
    <source>
        <dbReference type="ARBA" id="ARBA00022723"/>
    </source>
</evidence>
<dbReference type="RefSeq" id="WP_304434882.1">
    <property type="nucleotide sequence ID" value="NZ_JAUKUC010000001.1"/>
</dbReference>
<dbReference type="Pfam" id="PF02581">
    <property type="entry name" value="TMP-TENI"/>
    <property type="match status" value="1"/>
</dbReference>
<dbReference type="EMBL" id="JAUKUC010000001">
    <property type="protein sequence ID" value="MDO1511628.1"/>
    <property type="molecule type" value="Genomic_DNA"/>
</dbReference>
<evidence type="ECO:0000256" key="6">
    <source>
        <dbReference type="ARBA" id="ARBA00047334"/>
    </source>
</evidence>
<comment type="cofactor">
    <cofactor evidence="9">
        <name>Mg(2+)</name>
        <dbReference type="ChEBI" id="CHEBI:18420"/>
    </cofactor>
    <text evidence="9">Binds 1 Mg(2+) ion per subunit.</text>
</comment>
<organism evidence="13 14">
    <name type="scientific">Maribacter confluentis</name>
    <dbReference type="NCBI Taxonomy" id="1656093"/>
    <lineage>
        <taxon>Bacteria</taxon>
        <taxon>Pseudomonadati</taxon>
        <taxon>Bacteroidota</taxon>
        <taxon>Flavobacteriia</taxon>
        <taxon>Flavobacteriales</taxon>
        <taxon>Flavobacteriaceae</taxon>
        <taxon>Maribacter</taxon>
    </lineage>
</organism>
<reference evidence="13" key="2">
    <citation type="submission" date="2023-06" db="EMBL/GenBank/DDBJ databases">
        <authorList>
            <person name="Lucena T."/>
            <person name="Sun Q."/>
        </authorList>
    </citation>
    <scope>NUCLEOTIDE SEQUENCE</scope>
    <source>
        <strain evidence="13">CECT 8869</strain>
    </source>
</reference>
<evidence type="ECO:0000313" key="14">
    <source>
        <dbReference type="Proteomes" id="UP001168579"/>
    </source>
</evidence>
<evidence type="ECO:0000256" key="5">
    <source>
        <dbReference type="ARBA" id="ARBA00022977"/>
    </source>
</evidence>
<evidence type="ECO:0000256" key="9">
    <source>
        <dbReference type="HAMAP-Rule" id="MF_00097"/>
    </source>
</evidence>
<sequence>MIPKLHYISQGKTVDEHLSNIQNACSSGIELVQLRLKKFKEPAVLKAAEQAREITARFQTRLIINDYYKVAKEVKADGVHLGQNDTCPKTARKHLYSWQIIGATANTLEQAQELIAKKVDYIGMGPFRFTLTKANLSPVLGVDGYVTIIKKLNTETPIIAIGGITLEDVPVILKTGVYGIAASGGITKDFNTIAHFKKLLDGNVQEQVWTAFKHENK</sequence>
<keyword evidence="5 9" id="KW-0784">Thiamine biosynthesis</keyword>
<evidence type="ECO:0000313" key="13">
    <source>
        <dbReference type="EMBL" id="MDO1511628.1"/>
    </source>
</evidence>
<feature type="binding site" evidence="9">
    <location>
        <position position="163"/>
    </location>
    <ligand>
        <name>2-[(2R,5Z)-2-carboxy-4-methylthiazol-5(2H)-ylidene]ethyl phosphate</name>
        <dbReference type="ChEBI" id="CHEBI:62899"/>
    </ligand>
</feature>
<dbReference type="EC" id="2.5.1.3" evidence="9"/>
<keyword evidence="2 9" id="KW-0808">Transferase</keyword>
<comment type="caution">
    <text evidence="9">Lacks conserved residue(s) required for the propagation of feature annotation.</text>
</comment>
<feature type="domain" description="Thiamine phosphate synthase/TenI" evidence="12">
    <location>
        <begin position="13"/>
        <end position="186"/>
    </location>
</feature>
<proteinExistence type="inferred from homology"/>
<evidence type="ECO:0000256" key="1">
    <source>
        <dbReference type="ARBA" id="ARBA00005165"/>
    </source>
</evidence>
<dbReference type="InterPro" id="IPR013785">
    <property type="entry name" value="Aldolase_TIM"/>
</dbReference>
<feature type="binding site" evidence="9">
    <location>
        <position position="133"/>
    </location>
    <ligand>
        <name>4-amino-2-methyl-5-(diphosphooxymethyl)pyrimidine</name>
        <dbReference type="ChEBI" id="CHEBI:57841"/>
    </ligand>
</feature>
<feature type="binding site" evidence="9">
    <location>
        <begin position="33"/>
        <end position="37"/>
    </location>
    <ligand>
        <name>4-amino-2-methyl-5-(diphosphooxymethyl)pyrimidine</name>
        <dbReference type="ChEBI" id="CHEBI:57841"/>
    </ligand>
</feature>
<comment type="catalytic activity">
    <reaction evidence="8 9 10">
        <text>2-[(2R,5Z)-2-carboxy-4-methylthiazol-5(2H)-ylidene]ethyl phosphate + 4-amino-2-methyl-5-(diphosphooxymethyl)pyrimidine + 2 H(+) = thiamine phosphate + CO2 + diphosphate</text>
        <dbReference type="Rhea" id="RHEA:47844"/>
        <dbReference type="ChEBI" id="CHEBI:15378"/>
        <dbReference type="ChEBI" id="CHEBI:16526"/>
        <dbReference type="ChEBI" id="CHEBI:33019"/>
        <dbReference type="ChEBI" id="CHEBI:37575"/>
        <dbReference type="ChEBI" id="CHEBI:57841"/>
        <dbReference type="ChEBI" id="CHEBI:62899"/>
        <dbReference type="EC" id="2.5.1.3"/>
    </reaction>
</comment>
<evidence type="ECO:0000256" key="4">
    <source>
        <dbReference type="ARBA" id="ARBA00022842"/>
    </source>
</evidence>
<feature type="binding site" evidence="9">
    <location>
        <position position="66"/>
    </location>
    <ligand>
        <name>Mg(2+)</name>
        <dbReference type="ChEBI" id="CHEBI:18420"/>
    </ligand>
</feature>
<comment type="catalytic activity">
    <reaction evidence="7 9 10">
        <text>2-(2-carboxy-4-methylthiazol-5-yl)ethyl phosphate + 4-amino-2-methyl-5-(diphosphooxymethyl)pyrimidine + 2 H(+) = thiamine phosphate + CO2 + diphosphate</text>
        <dbReference type="Rhea" id="RHEA:47848"/>
        <dbReference type="ChEBI" id="CHEBI:15378"/>
        <dbReference type="ChEBI" id="CHEBI:16526"/>
        <dbReference type="ChEBI" id="CHEBI:33019"/>
        <dbReference type="ChEBI" id="CHEBI:37575"/>
        <dbReference type="ChEBI" id="CHEBI:57841"/>
        <dbReference type="ChEBI" id="CHEBI:62890"/>
        <dbReference type="EC" id="2.5.1.3"/>
    </reaction>
</comment>
<evidence type="ECO:0000256" key="11">
    <source>
        <dbReference type="RuleBase" id="RU004253"/>
    </source>
</evidence>
<dbReference type="GO" id="GO:0004789">
    <property type="term" value="F:thiamine-phosphate diphosphorylase activity"/>
    <property type="evidence" value="ECO:0007669"/>
    <property type="project" value="UniProtKB-EC"/>
</dbReference>
<accession>A0ABT8RL75</accession>
<dbReference type="HAMAP" id="MF_00097">
    <property type="entry name" value="TMP_synthase"/>
    <property type="match status" value="1"/>
</dbReference>
<protein>
    <recommendedName>
        <fullName evidence="9">Thiamine-phosphate synthase</fullName>
        <shortName evidence="9">TP synthase</shortName>
        <shortName evidence="9">TPS</shortName>
        <ecNumber evidence="9">2.5.1.3</ecNumber>
    </recommendedName>
    <alternativeName>
        <fullName evidence="9">Thiamine-phosphate pyrophosphorylase</fullName>
        <shortName evidence="9">TMP pyrophosphorylase</shortName>
        <shortName evidence="9">TMP-PPase</shortName>
    </alternativeName>
</protein>
<dbReference type="CDD" id="cd00564">
    <property type="entry name" value="TMP_TenI"/>
    <property type="match status" value="1"/>
</dbReference>
<feature type="binding site" evidence="9">
    <location>
        <position position="85"/>
    </location>
    <ligand>
        <name>Mg(2+)</name>
        <dbReference type="ChEBI" id="CHEBI:18420"/>
    </ligand>
</feature>
<dbReference type="InterPro" id="IPR034291">
    <property type="entry name" value="TMP_synthase"/>
</dbReference>
<feature type="binding site" evidence="9">
    <location>
        <position position="65"/>
    </location>
    <ligand>
        <name>4-amino-2-methyl-5-(diphosphooxymethyl)pyrimidine</name>
        <dbReference type="ChEBI" id="CHEBI:57841"/>
    </ligand>
</feature>
<feature type="binding site" evidence="9">
    <location>
        <begin position="130"/>
        <end position="132"/>
    </location>
    <ligand>
        <name>2-[(2R,5Z)-2-carboxy-4-methylthiazol-5(2H)-ylidene]ethyl phosphate</name>
        <dbReference type="ChEBI" id="CHEBI:62899"/>
    </ligand>
</feature>
<dbReference type="PANTHER" id="PTHR20857:SF15">
    <property type="entry name" value="THIAMINE-PHOSPHATE SYNTHASE"/>
    <property type="match status" value="1"/>
</dbReference>
<comment type="similarity">
    <text evidence="9 10">Belongs to the thiamine-phosphate synthase family.</text>
</comment>
<gene>
    <name evidence="9 13" type="primary">thiE</name>
    <name evidence="13" type="ORF">Q2T41_02975</name>
</gene>
<dbReference type="Gene3D" id="3.20.20.70">
    <property type="entry name" value="Aldolase class I"/>
    <property type="match status" value="1"/>
</dbReference>
<evidence type="ECO:0000256" key="10">
    <source>
        <dbReference type="RuleBase" id="RU003826"/>
    </source>
</evidence>
<keyword evidence="14" id="KW-1185">Reference proteome</keyword>
<evidence type="ECO:0000256" key="8">
    <source>
        <dbReference type="ARBA" id="ARBA00047883"/>
    </source>
</evidence>
<reference evidence="13" key="1">
    <citation type="journal article" date="2014" name="Int. J. Syst. Evol. Microbiol.">
        <title>Complete genome of a new Firmicutes species belonging to the dominant human colonic microbiota ('Ruminococcus bicirculans') reveals two chromosomes and a selective capacity to utilize plant glucans.</title>
        <authorList>
            <consortium name="NISC Comparative Sequencing Program"/>
            <person name="Wegmann U."/>
            <person name="Louis P."/>
            <person name="Goesmann A."/>
            <person name="Henrissat B."/>
            <person name="Duncan S.H."/>
            <person name="Flint H.J."/>
        </authorList>
    </citation>
    <scope>NUCLEOTIDE SEQUENCE</scope>
    <source>
        <strain evidence="13">CECT 8869</strain>
    </source>
</reference>
<evidence type="ECO:0000256" key="2">
    <source>
        <dbReference type="ARBA" id="ARBA00022679"/>
    </source>
</evidence>
<comment type="caution">
    <text evidence="13">The sequence shown here is derived from an EMBL/GenBank/DDBJ whole genome shotgun (WGS) entry which is preliminary data.</text>
</comment>
<comment type="pathway">
    <text evidence="1 9 11">Cofactor biosynthesis; thiamine diphosphate biosynthesis; thiamine phosphate from 4-amino-2-methyl-5-diphosphomethylpyrimidine and 4-methyl-5-(2-phosphoethyl)-thiazole: step 1/1.</text>
</comment>
<dbReference type="SUPFAM" id="SSF51391">
    <property type="entry name" value="Thiamin phosphate synthase"/>
    <property type="match status" value="1"/>
</dbReference>
<dbReference type="NCBIfam" id="TIGR00693">
    <property type="entry name" value="thiE"/>
    <property type="match status" value="1"/>
</dbReference>
<dbReference type="InterPro" id="IPR022998">
    <property type="entry name" value="ThiamineP_synth_TenI"/>
</dbReference>
<name>A0ABT8RL75_9FLAO</name>
<comment type="catalytic activity">
    <reaction evidence="6 9 10">
        <text>4-methyl-5-(2-phosphooxyethyl)-thiazole + 4-amino-2-methyl-5-(diphosphooxymethyl)pyrimidine + H(+) = thiamine phosphate + diphosphate</text>
        <dbReference type="Rhea" id="RHEA:22328"/>
        <dbReference type="ChEBI" id="CHEBI:15378"/>
        <dbReference type="ChEBI" id="CHEBI:33019"/>
        <dbReference type="ChEBI" id="CHEBI:37575"/>
        <dbReference type="ChEBI" id="CHEBI:57841"/>
        <dbReference type="ChEBI" id="CHEBI:58296"/>
        <dbReference type="EC" id="2.5.1.3"/>
    </reaction>
</comment>
<keyword evidence="4 9" id="KW-0460">Magnesium</keyword>
<evidence type="ECO:0000259" key="12">
    <source>
        <dbReference type="Pfam" id="PF02581"/>
    </source>
</evidence>
<dbReference type="InterPro" id="IPR036206">
    <property type="entry name" value="ThiamineP_synth_sf"/>
</dbReference>
<feature type="binding site" evidence="9">
    <location>
        <position position="104"/>
    </location>
    <ligand>
        <name>4-amino-2-methyl-5-(diphosphooxymethyl)pyrimidine</name>
        <dbReference type="ChEBI" id="CHEBI:57841"/>
    </ligand>
</feature>
<evidence type="ECO:0000256" key="7">
    <source>
        <dbReference type="ARBA" id="ARBA00047851"/>
    </source>
</evidence>
<dbReference type="PANTHER" id="PTHR20857">
    <property type="entry name" value="THIAMINE-PHOSPHATE PYROPHOSPHORYLASE"/>
    <property type="match status" value="1"/>
</dbReference>
<comment type="function">
    <text evidence="9">Condenses 4-methyl-5-(beta-hydroxyethyl)thiazole monophosphate (THZ-P) and 2-methyl-4-amino-5-hydroxymethyl pyrimidine pyrophosphate (HMP-PP) to form thiamine monophosphate (TMP).</text>
</comment>